<keyword evidence="2 4" id="KW-0804">Transcription</keyword>
<gene>
    <name evidence="6" type="primary">ATR2</name>
    <name evidence="6" type="ORF">KSP40_PGU021516</name>
</gene>
<evidence type="ECO:0000256" key="2">
    <source>
        <dbReference type="ARBA" id="ARBA00023163"/>
    </source>
</evidence>
<evidence type="ECO:0000256" key="3">
    <source>
        <dbReference type="ARBA" id="ARBA00023242"/>
    </source>
</evidence>
<name>A0ABR2LLN2_9ASPA</name>
<dbReference type="PANTHER" id="PTHR11514">
    <property type="entry name" value="MYC"/>
    <property type="match status" value="1"/>
</dbReference>
<evidence type="ECO:0000259" key="5">
    <source>
        <dbReference type="Pfam" id="PF14215"/>
    </source>
</evidence>
<dbReference type="InterPro" id="IPR045084">
    <property type="entry name" value="AIB/MYC-like"/>
</dbReference>
<feature type="domain" description="Transcription factor MYC/MYB N-terminal" evidence="5">
    <location>
        <begin position="53"/>
        <end position="131"/>
    </location>
</feature>
<proteinExistence type="predicted"/>
<dbReference type="EMBL" id="JBBWWR010000018">
    <property type="protein sequence ID" value="KAK8944047.1"/>
    <property type="molecule type" value="Genomic_DNA"/>
</dbReference>
<evidence type="ECO:0000256" key="4">
    <source>
        <dbReference type="RuleBase" id="RU369104"/>
    </source>
</evidence>
<evidence type="ECO:0000256" key="1">
    <source>
        <dbReference type="ARBA" id="ARBA00023015"/>
    </source>
</evidence>
<keyword evidence="1 4" id="KW-0805">Transcription regulation</keyword>
<accession>A0ABR2LLN2</accession>
<dbReference type="PANTHER" id="PTHR11514:SF43">
    <property type="entry name" value="TRANSCRIPTION FACTOR MYC2"/>
    <property type="match status" value="1"/>
</dbReference>
<comment type="subcellular location">
    <subcellularLocation>
        <location evidence="4">Nucleus</location>
    </subcellularLocation>
</comment>
<protein>
    <recommendedName>
        <fullName evidence="4">Transcription factor</fullName>
        <shortName evidence="4">bHLH transcription factor</shortName>
    </recommendedName>
    <alternativeName>
        <fullName evidence="4">Basic helix-loop-helix protein</fullName>
    </alternativeName>
</protein>
<keyword evidence="3 4" id="KW-0539">Nucleus</keyword>
<dbReference type="InterPro" id="IPR025610">
    <property type="entry name" value="MYC/MYB_N"/>
</dbReference>
<evidence type="ECO:0000313" key="6">
    <source>
        <dbReference type="EMBL" id="KAK8944047.1"/>
    </source>
</evidence>
<dbReference type="Proteomes" id="UP001412067">
    <property type="component" value="Unassembled WGS sequence"/>
</dbReference>
<comment type="caution">
    <text evidence="6">The sequence shown here is derived from an EMBL/GenBank/DDBJ whole genome shotgun (WGS) entry which is preliminary data.</text>
</comment>
<keyword evidence="7" id="KW-1185">Reference proteome</keyword>
<dbReference type="Pfam" id="PF14215">
    <property type="entry name" value="bHLH-MYC_N"/>
    <property type="match status" value="1"/>
</dbReference>
<sequence length="300" mass="33500">MRSSFTLPQSLRLKILIDAAKESWTYGIYWKSELGSNNTFLKLGEGYFEDFNDAVMSVQWFYLGSSLYYDGGGLPAKSFQSRRPYLLTGSDLLLSSSCCRTWLAHMSGIRTIVYVPTRSGLVELGSTEVISLPVEDILDRINILFHHFDCFGAAARPGLPPPVAVQGDLEPFQLKSDIHLPFPDDMFYFHSALPIQGGSDTRVKRMKIDDDESPSRPPLSPLSIMARDPELLCEQGNHPAVARLIKILKDLSPEIHHATILAVEDLMFSKQGQDVEPRSQGGAAQLSPTAQILTYTFIFW</sequence>
<reference evidence="6 7" key="1">
    <citation type="journal article" date="2022" name="Nat. Plants">
        <title>Genomes of leafy and leafless Platanthera orchids illuminate the evolution of mycoheterotrophy.</title>
        <authorList>
            <person name="Li M.H."/>
            <person name="Liu K.W."/>
            <person name="Li Z."/>
            <person name="Lu H.C."/>
            <person name="Ye Q.L."/>
            <person name="Zhang D."/>
            <person name="Wang J.Y."/>
            <person name="Li Y.F."/>
            <person name="Zhong Z.M."/>
            <person name="Liu X."/>
            <person name="Yu X."/>
            <person name="Liu D.K."/>
            <person name="Tu X.D."/>
            <person name="Liu B."/>
            <person name="Hao Y."/>
            <person name="Liao X.Y."/>
            <person name="Jiang Y.T."/>
            <person name="Sun W.H."/>
            <person name="Chen J."/>
            <person name="Chen Y.Q."/>
            <person name="Ai Y."/>
            <person name="Zhai J.W."/>
            <person name="Wu S.S."/>
            <person name="Zhou Z."/>
            <person name="Hsiao Y.Y."/>
            <person name="Wu W.L."/>
            <person name="Chen Y.Y."/>
            <person name="Lin Y.F."/>
            <person name="Hsu J.L."/>
            <person name="Li C.Y."/>
            <person name="Wang Z.W."/>
            <person name="Zhao X."/>
            <person name="Zhong W.Y."/>
            <person name="Ma X.K."/>
            <person name="Ma L."/>
            <person name="Huang J."/>
            <person name="Chen G.Z."/>
            <person name="Huang M.Z."/>
            <person name="Huang L."/>
            <person name="Peng D.H."/>
            <person name="Luo Y.B."/>
            <person name="Zou S.Q."/>
            <person name="Chen S.P."/>
            <person name="Lan S."/>
            <person name="Tsai W.C."/>
            <person name="Van de Peer Y."/>
            <person name="Liu Z.J."/>
        </authorList>
    </citation>
    <scope>NUCLEOTIDE SEQUENCE [LARGE SCALE GENOMIC DNA]</scope>
    <source>
        <strain evidence="6">Lor288</strain>
    </source>
</reference>
<evidence type="ECO:0000313" key="7">
    <source>
        <dbReference type="Proteomes" id="UP001412067"/>
    </source>
</evidence>
<organism evidence="6 7">
    <name type="scientific">Platanthera guangdongensis</name>
    <dbReference type="NCBI Taxonomy" id="2320717"/>
    <lineage>
        <taxon>Eukaryota</taxon>
        <taxon>Viridiplantae</taxon>
        <taxon>Streptophyta</taxon>
        <taxon>Embryophyta</taxon>
        <taxon>Tracheophyta</taxon>
        <taxon>Spermatophyta</taxon>
        <taxon>Magnoliopsida</taxon>
        <taxon>Liliopsida</taxon>
        <taxon>Asparagales</taxon>
        <taxon>Orchidaceae</taxon>
        <taxon>Orchidoideae</taxon>
        <taxon>Orchideae</taxon>
        <taxon>Orchidinae</taxon>
        <taxon>Platanthera</taxon>
    </lineage>
</organism>